<sequence>MLTVLPINARLACSYKRPDERVSYYSVEIPTPLTNTITSSAEERRSMIAHEAHDIARGPVIRQQVPTPITPLSLPIT</sequence>
<evidence type="ECO:0000313" key="2">
    <source>
        <dbReference type="Proteomes" id="UP001152798"/>
    </source>
</evidence>
<proteinExistence type="predicted"/>
<accession>A0A9P0EBZ0</accession>
<keyword evidence="2" id="KW-1185">Reference proteome</keyword>
<gene>
    <name evidence="1" type="ORF">NEZAVI_LOCUS5661</name>
</gene>
<reference evidence="1" key="1">
    <citation type="submission" date="2022-01" db="EMBL/GenBank/DDBJ databases">
        <authorList>
            <person name="King R."/>
        </authorList>
    </citation>
    <scope>NUCLEOTIDE SEQUENCE</scope>
</reference>
<evidence type="ECO:0000313" key="1">
    <source>
        <dbReference type="EMBL" id="CAH1395366.1"/>
    </source>
</evidence>
<protein>
    <submittedName>
        <fullName evidence="1">Uncharacterized protein</fullName>
    </submittedName>
</protein>
<dbReference type="AlphaFoldDB" id="A0A9P0EBZ0"/>
<organism evidence="1 2">
    <name type="scientific">Nezara viridula</name>
    <name type="common">Southern green stink bug</name>
    <name type="synonym">Cimex viridulus</name>
    <dbReference type="NCBI Taxonomy" id="85310"/>
    <lineage>
        <taxon>Eukaryota</taxon>
        <taxon>Metazoa</taxon>
        <taxon>Ecdysozoa</taxon>
        <taxon>Arthropoda</taxon>
        <taxon>Hexapoda</taxon>
        <taxon>Insecta</taxon>
        <taxon>Pterygota</taxon>
        <taxon>Neoptera</taxon>
        <taxon>Paraneoptera</taxon>
        <taxon>Hemiptera</taxon>
        <taxon>Heteroptera</taxon>
        <taxon>Panheteroptera</taxon>
        <taxon>Pentatomomorpha</taxon>
        <taxon>Pentatomoidea</taxon>
        <taxon>Pentatomidae</taxon>
        <taxon>Pentatominae</taxon>
        <taxon>Nezara</taxon>
    </lineage>
</organism>
<name>A0A9P0EBZ0_NEZVI</name>
<dbReference type="Proteomes" id="UP001152798">
    <property type="component" value="Chromosome 3"/>
</dbReference>
<dbReference type="EMBL" id="OV725079">
    <property type="protein sequence ID" value="CAH1395366.1"/>
    <property type="molecule type" value="Genomic_DNA"/>
</dbReference>